<proteinExistence type="predicted"/>
<evidence type="ECO:0000313" key="1">
    <source>
        <dbReference type="EMBL" id="KAF9597568.1"/>
    </source>
</evidence>
<evidence type="ECO:0000313" key="2">
    <source>
        <dbReference type="Proteomes" id="UP000631114"/>
    </source>
</evidence>
<sequence length="74" mass="8356">MAQSITSAKQPTQVVRTVDTQFVLKRLQSELMSLMMSGNPGIWLFQKRTTYFDGKEQSLVAKKPCSKELSTSSR</sequence>
<dbReference type="AlphaFoldDB" id="A0A835HIN4"/>
<reference evidence="1 2" key="1">
    <citation type="submission" date="2020-10" db="EMBL/GenBank/DDBJ databases">
        <title>The Coptis chinensis genome and diversification of protoberbering-type alkaloids.</title>
        <authorList>
            <person name="Wang B."/>
            <person name="Shu S."/>
            <person name="Song C."/>
            <person name="Liu Y."/>
        </authorList>
    </citation>
    <scope>NUCLEOTIDE SEQUENCE [LARGE SCALE GENOMIC DNA]</scope>
    <source>
        <strain evidence="1">HL-2020</strain>
        <tissue evidence="1">Leaf</tissue>
    </source>
</reference>
<gene>
    <name evidence="1" type="ORF">IFM89_019886</name>
</gene>
<protein>
    <submittedName>
        <fullName evidence="1">Uncharacterized protein</fullName>
    </submittedName>
</protein>
<dbReference type="EMBL" id="JADFTS010000007">
    <property type="protein sequence ID" value="KAF9597568.1"/>
    <property type="molecule type" value="Genomic_DNA"/>
</dbReference>
<dbReference type="OrthoDB" id="10253686at2759"/>
<organism evidence="1 2">
    <name type="scientific">Coptis chinensis</name>
    <dbReference type="NCBI Taxonomy" id="261450"/>
    <lineage>
        <taxon>Eukaryota</taxon>
        <taxon>Viridiplantae</taxon>
        <taxon>Streptophyta</taxon>
        <taxon>Embryophyta</taxon>
        <taxon>Tracheophyta</taxon>
        <taxon>Spermatophyta</taxon>
        <taxon>Magnoliopsida</taxon>
        <taxon>Ranunculales</taxon>
        <taxon>Ranunculaceae</taxon>
        <taxon>Coptidoideae</taxon>
        <taxon>Coptis</taxon>
    </lineage>
</organism>
<comment type="caution">
    <text evidence="1">The sequence shown here is derived from an EMBL/GenBank/DDBJ whole genome shotgun (WGS) entry which is preliminary data.</text>
</comment>
<keyword evidence="2" id="KW-1185">Reference proteome</keyword>
<accession>A0A835HIN4</accession>
<name>A0A835HIN4_9MAGN</name>
<dbReference type="Proteomes" id="UP000631114">
    <property type="component" value="Unassembled WGS sequence"/>
</dbReference>